<dbReference type="SUPFAM" id="SSF109604">
    <property type="entry name" value="HD-domain/PDEase-like"/>
    <property type="match status" value="1"/>
</dbReference>
<comment type="caution">
    <text evidence="3">The sequence shown here is derived from an EMBL/GenBank/DDBJ whole genome shotgun (WGS) entry which is preliminary data.</text>
</comment>
<dbReference type="PROSITE" id="PS50110">
    <property type="entry name" value="RESPONSE_REGULATORY"/>
    <property type="match status" value="1"/>
</dbReference>
<proteinExistence type="predicted"/>
<dbReference type="InterPro" id="IPR001789">
    <property type="entry name" value="Sig_transdc_resp-reg_receiver"/>
</dbReference>
<evidence type="ECO:0000259" key="2">
    <source>
        <dbReference type="PROSITE" id="PS50110"/>
    </source>
</evidence>
<dbReference type="InterPro" id="IPR013976">
    <property type="entry name" value="HDOD"/>
</dbReference>
<dbReference type="PANTHER" id="PTHR33525:SF3">
    <property type="entry name" value="RIBONUCLEASE Y"/>
    <property type="match status" value="1"/>
</dbReference>
<dbReference type="SUPFAM" id="SSF52172">
    <property type="entry name" value="CheY-like"/>
    <property type="match status" value="1"/>
</dbReference>
<evidence type="ECO:0000313" key="3">
    <source>
        <dbReference type="EMBL" id="MFC3031364.1"/>
    </source>
</evidence>
<dbReference type="InterPro" id="IPR011006">
    <property type="entry name" value="CheY-like_superfamily"/>
</dbReference>
<protein>
    <submittedName>
        <fullName evidence="3">HDOD domain-containing protein</fullName>
    </submittedName>
</protein>
<dbReference type="RefSeq" id="WP_377120518.1">
    <property type="nucleotide sequence ID" value="NZ_JBHRSD010000002.1"/>
</dbReference>
<dbReference type="Proteomes" id="UP001595453">
    <property type="component" value="Unassembled WGS sequence"/>
</dbReference>
<dbReference type="EMBL" id="JBHRSD010000002">
    <property type="protein sequence ID" value="MFC3031364.1"/>
    <property type="molecule type" value="Genomic_DNA"/>
</dbReference>
<dbReference type="PANTHER" id="PTHR33525">
    <property type="match status" value="1"/>
</dbReference>
<dbReference type="Gene3D" id="3.40.50.2300">
    <property type="match status" value="1"/>
</dbReference>
<sequence length="377" mass="42159">MSSDLHGQLTALIIDDDTLMLRSLNRVLKQLEPQLHIVCLDSPAKLDETLASLPNLHLLIADYLMPVMLGTEVIKQVSSRYVGLITVLITGEASGKALDGNSIQCSYFLSKPFEMAQFEQIMADVKVISRLKIEREVKQQLEGLFVKGQVSFSMLNLLNALNDPFLDFIKLQKLLSPDPLLTTRIIHLSNSAYFGQRAPNYTLEGAIKRLGLEMIRRITCAMVCGDVFCLVADKLQIERLVDQHLLNCHKLTSILKAAGYKTQQADKIAYIHTLLLIGELTVKTKTIISNGAPSSVYLNRLTYTCYVAALLGFERDVTNFYFNCILALSSKDIGSFETALFLLADSKDYEAEHQKIRQLISISENSDLVEMYDAQSV</sequence>
<accession>A0ABV7CFL1</accession>
<gene>
    <name evidence="3" type="ORF">ACFOEE_02330</name>
</gene>
<dbReference type="SMART" id="SM00448">
    <property type="entry name" value="REC"/>
    <property type="match status" value="1"/>
</dbReference>
<evidence type="ECO:0000256" key="1">
    <source>
        <dbReference type="PROSITE-ProRule" id="PRU00169"/>
    </source>
</evidence>
<dbReference type="Pfam" id="PF08668">
    <property type="entry name" value="HDOD"/>
    <property type="match status" value="1"/>
</dbReference>
<organism evidence="3 4">
    <name type="scientific">Pseudoalteromonas fenneropenaei</name>
    <dbReference type="NCBI Taxonomy" id="1737459"/>
    <lineage>
        <taxon>Bacteria</taxon>
        <taxon>Pseudomonadati</taxon>
        <taxon>Pseudomonadota</taxon>
        <taxon>Gammaproteobacteria</taxon>
        <taxon>Alteromonadales</taxon>
        <taxon>Pseudoalteromonadaceae</taxon>
        <taxon>Pseudoalteromonas</taxon>
    </lineage>
</organism>
<dbReference type="Gene3D" id="1.10.3210.10">
    <property type="entry name" value="Hypothetical protein af1432"/>
    <property type="match status" value="1"/>
</dbReference>
<feature type="modified residue" description="4-aspartylphosphate" evidence="1">
    <location>
        <position position="62"/>
    </location>
</feature>
<keyword evidence="4" id="KW-1185">Reference proteome</keyword>
<name>A0ABV7CFL1_9GAMM</name>
<keyword evidence="1" id="KW-0597">Phosphoprotein</keyword>
<feature type="domain" description="Response regulatory" evidence="2">
    <location>
        <begin position="10"/>
        <end position="126"/>
    </location>
</feature>
<dbReference type="InterPro" id="IPR052340">
    <property type="entry name" value="RNase_Y/CdgJ"/>
</dbReference>
<dbReference type="Pfam" id="PF00072">
    <property type="entry name" value="Response_reg"/>
    <property type="match status" value="1"/>
</dbReference>
<evidence type="ECO:0000313" key="4">
    <source>
        <dbReference type="Proteomes" id="UP001595453"/>
    </source>
</evidence>
<reference evidence="4" key="1">
    <citation type="journal article" date="2019" name="Int. J. Syst. Evol. Microbiol.">
        <title>The Global Catalogue of Microorganisms (GCM) 10K type strain sequencing project: providing services to taxonomists for standard genome sequencing and annotation.</title>
        <authorList>
            <consortium name="The Broad Institute Genomics Platform"/>
            <consortium name="The Broad Institute Genome Sequencing Center for Infectious Disease"/>
            <person name="Wu L."/>
            <person name="Ma J."/>
        </authorList>
    </citation>
    <scope>NUCLEOTIDE SEQUENCE [LARGE SCALE GENOMIC DNA]</scope>
    <source>
        <strain evidence="4">KCTC 42730</strain>
    </source>
</reference>